<reference evidence="2 3" key="1">
    <citation type="journal article" date="2017" name="Syst. Appl. Microbiol.">
        <title>Pseudomonas caspiana sp. nov., a citrus pathogen in the Pseudomonas syringae phylogenetic group.</title>
        <authorList>
            <person name="Busquets A."/>
            <person name="Gomila M."/>
            <person name="Beiki F."/>
            <person name="Mulet M."/>
            <person name="Rahimian H."/>
            <person name="Garcia-Valdes E."/>
            <person name="Lalucat J."/>
        </authorList>
    </citation>
    <scope>NUCLEOTIDE SEQUENCE [LARGE SCALE GENOMIC DNA]</scope>
    <source>
        <strain evidence="2 3">FBF102</strain>
    </source>
</reference>
<evidence type="ECO:0000313" key="2">
    <source>
        <dbReference type="EMBL" id="OUM75640.1"/>
    </source>
</evidence>
<feature type="region of interest" description="Disordered" evidence="1">
    <location>
        <begin position="1"/>
        <end position="64"/>
    </location>
</feature>
<name>A0A1Y3P739_9PSED</name>
<protein>
    <submittedName>
        <fullName evidence="2">Uncharacterized protein</fullName>
    </submittedName>
</protein>
<dbReference type="AlphaFoldDB" id="A0A1Y3P739"/>
<sequence length="64" mass="7173">MPHDKRNNQGNNLNDPEQHPADIADHQQRTEETLEEQEQTGGRQDNEGHAPKVPGANTNTPVKH</sequence>
<evidence type="ECO:0000313" key="3">
    <source>
        <dbReference type="Proteomes" id="UP000195440"/>
    </source>
</evidence>
<dbReference type="EMBL" id="LOHF01000001">
    <property type="protein sequence ID" value="OUM75640.1"/>
    <property type="molecule type" value="Genomic_DNA"/>
</dbReference>
<feature type="compositionally biased region" description="Basic and acidic residues" evidence="1">
    <location>
        <begin position="16"/>
        <end position="32"/>
    </location>
</feature>
<organism evidence="2 3">
    <name type="scientific">Pseudomonas caspiana</name>
    <dbReference type="NCBI Taxonomy" id="1451454"/>
    <lineage>
        <taxon>Bacteria</taxon>
        <taxon>Pseudomonadati</taxon>
        <taxon>Pseudomonadota</taxon>
        <taxon>Gammaproteobacteria</taxon>
        <taxon>Pseudomonadales</taxon>
        <taxon>Pseudomonadaceae</taxon>
        <taxon>Pseudomonas</taxon>
    </lineage>
</organism>
<gene>
    <name evidence="2" type="ORF">AUC60_00580</name>
</gene>
<comment type="caution">
    <text evidence="2">The sequence shown here is derived from an EMBL/GenBank/DDBJ whole genome shotgun (WGS) entry which is preliminary data.</text>
</comment>
<evidence type="ECO:0000256" key="1">
    <source>
        <dbReference type="SAM" id="MobiDB-lite"/>
    </source>
</evidence>
<accession>A0A1Y3P739</accession>
<dbReference type="Proteomes" id="UP000195440">
    <property type="component" value="Unassembled WGS sequence"/>
</dbReference>
<proteinExistence type="predicted"/>
<dbReference type="RefSeq" id="WP_087263982.1">
    <property type="nucleotide sequence ID" value="NZ_JBJGBV010000001.1"/>
</dbReference>
<keyword evidence="3" id="KW-1185">Reference proteome</keyword>